<dbReference type="OrthoDB" id="1600564at2759"/>
<gene>
    <name evidence="5" type="ORF">TorRG33x02_122780</name>
</gene>
<dbReference type="SUPFAM" id="SSF52266">
    <property type="entry name" value="SGNH hydrolase"/>
    <property type="match status" value="1"/>
</dbReference>
<dbReference type="InterPro" id="IPR035669">
    <property type="entry name" value="SGNH_plant_lipase-like"/>
</dbReference>
<feature type="signal peptide" evidence="4">
    <location>
        <begin position="1"/>
        <end position="17"/>
    </location>
</feature>
<dbReference type="Gene3D" id="3.40.50.1110">
    <property type="entry name" value="SGNH hydrolase"/>
    <property type="match status" value="1"/>
</dbReference>
<evidence type="ECO:0000256" key="3">
    <source>
        <dbReference type="ARBA" id="ARBA00022963"/>
    </source>
</evidence>
<keyword evidence="3" id="KW-0443">Lipid metabolism</keyword>
<keyword evidence="3" id="KW-0442">Lipid degradation</keyword>
<keyword evidence="6" id="KW-1185">Reference proteome</keyword>
<dbReference type="GO" id="GO:0016788">
    <property type="term" value="F:hydrolase activity, acting on ester bonds"/>
    <property type="evidence" value="ECO:0007669"/>
    <property type="project" value="InterPro"/>
</dbReference>
<feature type="chain" id="PRO_5015198490" evidence="4">
    <location>
        <begin position="18"/>
        <end position="353"/>
    </location>
</feature>
<dbReference type="Pfam" id="PF00657">
    <property type="entry name" value="Lipase_GDSL"/>
    <property type="match status" value="1"/>
</dbReference>
<evidence type="ECO:0000313" key="5">
    <source>
        <dbReference type="EMBL" id="PON91947.1"/>
    </source>
</evidence>
<accession>A0A2P5F2C5</accession>
<reference evidence="6" key="1">
    <citation type="submission" date="2016-06" db="EMBL/GenBank/DDBJ databases">
        <title>Parallel loss of symbiosis genes in relatives of nitrogen-fixing non-legume Parasponia.</title>
        <authorList>
            <person name="Van Velzen R."/>
            <person name="Holmer R."/>
            <person name="Bu F."/>
            <person name="Rutten L."/>
            <person name="Van Zeijl A."/>
            <person name="Liu W."/>
            <person name="Santuari L."/>
            <person name="Cao Q."/>
            <person name="Sharma T."/>
            <person name="Shen D."/>
            <person name="Roswanjaya Y."/>
            <person name="Wardhani T."/>
            <person name="Kalhor M.S."/>
            <person name="Jansen J."/>
            <person name="Van den Hoogen J."/>
            <person name="Gungor B."/>
            <person name="Hartog M."/>
            <person name="Hontelez J."/>
            <person name="Verver J."/>
            <person name="Yang W.-C."/>
            <person name="Schijlen E."/>
            <person name="Repin R."/>
            <person name="Schilthuizen M."/>
            <person name="Schranz E."/>
            <person name="Heidstra R."/>
            <person name="Miyata K."/>
            <person name="Fedorova E."/>
            <person name="Kohlen W."/>
            <person name="Bisseling T."/>
            <person name="Smit S."/>
            <person name="Geurts R."/>
        </authorList>
    </citation>
    <scope>NUCLEOTIDE SEQUENCE [LARGE SCALE GENOMIC DNA]</scope>
    <source>
        <strain evidence="6">cv. RG33-2</strain>
    </source>
</reference>
<dbReference type="InterPro" id="IPR036514">
    <property type="entry name" value="SGNH_hydro_sf"/>
</dbReference>
<organism evidence="5 6">
    <name type="scientific">Trema orientale</name>
    <name type="common">Charcoal tree</name>
    <name type="synonym">Celtis orientalis</name>
    <dbReference type="NCBI Taxonomy" id="63057"/>
    <lineage>
        <taxon>Eukaryota</taxon>
        <taxon>Viridiplantae</taxon>
        <taxon>Streptophyta</taxon>
        <taxon>Embryophyta</taxon>
        <taxon>Tracheophyta</taxon>
        <taxon>Spermatophyta</taxon>
        <taxon>Magnoliopsida</taxon>
        <taxon>eudicotyledons</taxon>
        <taxon>Gunneridae</taxon>
        <taxon>Pentapetalae</taxon>
        <taxon>rosids</taxon>
        <taxon>fabids</taxon>
        <taxon>Rosales</taxon>
        <taxon>Cannabaceae</taxon>
        <taxon>Trema</taxon>
    </lineage>
</organism>
<dbReference type="AlphaFoldDB" id="A0A2P5F2C5"/>
<dbReference type="PANTHER" id="PTHR45648:SF106">
    <property type="entry name" value="ANTHER-SPECIFIC PROLINE-RICH PROTEIN APG"/>
    <property type="match status" value="1"/>
</dbReference>
<dbReference type="PANTHER" id="PTHR45648">
    <property type="entry name" value="GDSL LIPASE/ACYLHYDROLASE FAMILY PROTEIN (AFU_ORTHOLOGUE AFUA_4G14700)"/>
    <property type="match status" value="1"/>
</dbReference>
<dbReference type="CDD" id="cd01837">
    <property type="entry name" value="SGNH_plant_lipase_like"/>
    <property type="match status" value="1"/>
</dbReference>
<dbReference type="Proteomes" id="UP000237000">
    <property type="component" value="Unassembled WGS sequence"/>
</dbReference>
<sequence>MGFFFFIIFFLFHYSKAQTVPAMYVFGDSLVDVGNNNYLSLSFAKANFPHNGIDFPGQKATGRFGNGRNAADFLAEKVGLPTSPPYLSLVSNKNSEAFQNGVSFASGGAGIFNGTDEVYRQSIPLTRQLEHYSLVHEKLVQQLGGPGAEKHLSKSLFAIVIGSNDLLGYFRSTKLRSEITPEEYVNKMIVTLKDQLKSLHAYGARKFVVVGVGSIGCCPAERRKSSLEDCFQEMNDWAIKYNDGLKSTLQELKSELKNFNYSYFETYTVLQKLVQQPASYGFVEVKAACCGLGKLKSEAPCLPVSSYCSNRKDHIFWDLYHPTEATHSILTDYIFNGPPEYTFPLNMKQLIAL</sequence>
<evidence type="ECO:0000256" key="2">
    <source>
        <dbReference type="ARBA" id="ARBA00022801"/>
    </source>
</evidence>
<dbReference type="FunCoup" id="A0A2P5F2C5">
    <property type="interactions" value="53"/>
</dbReference>
<protein>
    <submittedName>
        <fullName evidence="5">Lipase</fullName>
    </submittedName>
</protein>
<comment type="caution">
    <text evidence="5">The sequence shown here is derived from an EMBL/GenBank/DDBJ whole genome shotgun (WGS) entry which is preliminary data.</text>
</comment>
<keyword evidence="4" id="KW-0732">Signal</keyword>
<keyword evidence="2" id="KW-0378">Hydrolase</keyword>
<name>A0A2P5F2C5_TREOI</name>
<evidence type="ECO:0000256" key="4">
    <source>
        <dbReference type="SAM" id="SignalP"/>
    </source>
</evidence>
<dbReference type="EMBL" id="JXTC01000070">
    <property type="protein sequence ID" value="PON91947.1"/>
    <property type="molecule type" value="Genomic_DNA"/>
</dbReference>
<comment type="similarity">
    <text evidence="1">Belongs to the 'GDSL' lipolytic enzyme family.</text>
</comment>
<evidence type="ECO:0000256" key="1">
    <source>
        <dbReference type="ARBA" id="ARBA00008668"/>
    </source>
</evidence>
<dbReference type="GO" id="GO:0016042">
    <property type="term" value="P:lipid catabolic process"/>
    <property type="evidence" value="ECO:0007669"/>
    <property type="project" value="UniProtKB-KW"/>
</dbReference>
<evidence type="ECO:0000313" key="6">
    <source>
        <dbReference type="Proteomes" id="UP000237000"/>
    </source>
</evidence>
<dbReference type="InterPro" id="IPR001087">
    <property type="entry name" value="GDSL"/>
</dbReference>
<dbReference type="STRING" id="63057.A0A2P5F2C5"/>
<dbReference type="InterPro" id="IPR051058">
    <property type="entry name" value="GDSL_Est/Lipase"/>
</dbReference>
<dbReference type="InParanoid" id="A0A2P5F2C5"/>
<proteinExistence type="inferred from homology"/>